<dbReference type="EMBL" id="SDHZ01000001">
    <property type="protein sequence ID" value="RXK85906.1"/>
    <property type="molecule type" value="Genomic_DNA"/>
</dbReference>
<reference evidence="2 3" key="1">
    <citation type="submission" date="2019-01" db="EMBL/GenBank/DDBJ databases">
        <title>Filimonas sp. strain TTM-71.</title>
        <authorList>
            <person name="Chen W.-M."/>
        </authorList>
    </citation>
    <scope>NUCLEOTIDE SEQUENCE [LARGE SCALE GENOMIC DNA]</scope>
    <source>
        <strain evidence="2 3">TTM-71</strain>
    </source>
</reference>
<gene>
    <name evidence="2" type="ORF">ESB13_03595</name>
</gene>
<evidence type="ECO:0000256" key="1">
    <source>
        <dbReference type="SAM" id="SignalP"/>
    </source>
</evidence>
<keyword evidence="1" id="KW-0732">Signal</keyword>
<evidence type="ECO:0008006" key="4">
    <source>
        <dbReference type="Google" id="ProtNLM"/>
    </source>
</evidence>
<feature type="signal peptide" evidence="1">
    <location>
        <begin position="1"/>
        <end position="19"/>
    </location>
</feature>
<dbReference type="Proteomes" id="UP000290545">
    <property type="component" value="Unassembled WGS sequence"/>
</dbReference>
<sequence length="240" mass="26612">MRKLIFTLVGMTLAAIGFAAGDNPRALLLKIQAFYASPAYLQFDMAYTYTGGTGKVIDSLYGHFYVSKNRYRVFLDSTETVANEKHLIQLFHKEKMMLVANRPSGNVNTTSPAAFLDSLLLKDSAALTLSDMGKLQELKISLPPGSTYKSVTLRVNPKTGFIHQAVYEIKTEEAPDDLKKNDTPAEDYAQVTVTYSNCSGEPFDTGIFEDARFIKQDVEELSPAADYAGYVIYNTTLNLK</sequence>
<dbReference type="AlphaFoldDB" id="A0A4V1MAH6"/>
<dbReference type="RefSeq" id="WP_129001657.1">
    <property type="nucleotide sequence ID" value="NZ_SDHZ01000001.1"/>
</dbReference>
<protein>
    <recommendedName>
        <fullName evidence="4">DUF3108 domain-containing protein</fullName>
    </recommendedName>
</protein>
<evidence type="ECO:0000313" key="2">
    <source>
        <dbReference type="EMBL" id="RXK85906.1"/>
    </source>
</evidence>
<proteinExistence type="predicted"/>
<dbReference type="OrthoDB" id="651756at2"/>
<dbReference type="Gene3D" id="2.50.20.10">
    <property type="entry name" value="Lipoprotein localisation LolA/LolB/LppX"/>
    <property type="match status" value="1"/>
</dbReference>
<feature type="chain" id="PRO_5020319637" description="DUF3108 domain-containing protein" evidence="1">
    <location>
        <begin position="20"/>
        <end position="240"/>
    </location>
</feature>
<keyword evidence="3" id="KW-1185">Reference proteome</keyword>
<organism evidence="2 3">
    <name type="scientific">Filimonas effusa</name>
    <dbReference type="NCBI Taxonomy" id="2508721"/>
    <lineage>
        <taxon>Bacteria</taxon>
        <taxon>Pseudomonadati</taxon>
        <taxon>Bacteroidota</taxon>
        <taxon>Chitinophagia</taxon>
        <taxon>Chitinophagales</taxon>
        <taxon>Chitinophagaceae</taxon>
        <taxon>Filimonas</taxon>
    </lineage>
</organism>
<evidence type="ECO:0000313" key="3">
    <source>
        <dbReference type="Proteomes" id="UP000290545"/>
    </source>
</evidence>
<name>A0A4V1MAH6_9BACT</name>
<comment type="caution">
    <text evidence="2">The sequence shown here is derived from an EMBL/GenBank/DDBJ whole genome shotgun (WGS) entry which is preliminary data.</text>
</comment>
<accession>A0A4V1MAH6</accession>